<organism evidence="1 2">
    <name type="scientific">Potamilus streckersoni</name>
    <dbReference type="NCBI Taxonomy" id="2493646"/>
    <lineage>
        <taxon>Eukaryota</taxon>
        <taxon>Metazoa</taxon>
        <taxon>Spiralia</taxon>
        <taxon>Lophotrochozoa</taxon>
        <taxon>Mollusca</taxon>
        <taxon>Bivalvia</taxon>
        <taxon>Autobranchia</taxon>
        <taxon>Heteroconchia</taxon>
        <taxon>Palaeoheterodonta</taxon>
        <taxon>Unionida</taxon>
        <taxon>Unionoidea</taxon>
        <taxon>Unionidae</taxon>
        <taxon>Ambleminae</taxon>
        <taxon>Lampsilini</taxon>
        <taxon>Potamilus</taxon>
    </lineage>
</organism>
<accession>A0AAE0SR77</accession>
<proteinExistence type="predicted"/>
<evidence type="ECO:0000313" key="1">
    <source>
        <dbReference type="EMBL" id="KAK3596562.1"/>
    </source>
</evidence>
<protein>
    <submittedName>
        <fullName evidence="1">Uncharacterized protein</fullName>
    </submittedName>
</protein>
<keyword evidence="2" id="KW-1185">Reference proteome</keyword>
<reference evidence="1" key="2">
    <citation type="journal article" date="2021" name="Genome Biol. Evol.">
        <title>Developing a high-quality reference genome for a parasitic bivalve with doubly uniparental inheritance (Bivalvia: Unionida).</title>
        <authorList>
            <person name="Smith C.H."/>
        </authorList>
    </citation>
    <scope>NUCLEOTIDE SEQUENCE</scope>
    <source>
        <strain evidence="1">CHS0354</strain>
        <tissue evidence="1">Mantle</tissue>
    </source>
</reference>
<sequence>MVFKYVSLSPIDDEAYLQYIQLFEKEMMANYLRYQKAMETTAVERKRNDELKK</sequence>
<reference evidence="1" key="3">
    <citation type="submission" date="2023-05" db="EMBL/GenBank/DDBJ databases">
        <authorList>
            <person name="Smith C.H."/>
        </authorList>
    </citation>
    <scope>NUCLEOTIDE SEQUENCE</scope>
    <source>
        <strain evidence="1">CHS0354</strain>
        <tissue evidence="1">Mantle</tissue>
    </source>
</reference>
<name>A0AAE0SR77_9BIVA</name>
<dbReference type="AlphaFoldDB" id="A0AAE0SR77"/>
<dbReference type="Proteomes" id="UP001195483">
    <property type="component" value="Unassembled WGS sequence"/>
</dbReference>
<reference evidence="1" key="1">
    <citation type="journal article" date="2021" name="Genome Biol. Evol.">
        <title>A High-Quality Reference Genome for a Parasitic Bivalve with Doubly Uniparental Inheritance (Bivalvia: Unionida).</title>
        <authorList>
            <person name="Smith C.H."/>
        </authorList>
    </citation>
    <scope>NUCLEOTIDE SEQUENCE</scope>
    <source>
        <strain evidence="1">CHS0354</strain>
    </source>
</reference>
<dbReference type="EMBL" id="JAEAOA010000654">
    <property type="protein sequence ID" value="KAK3596562.1"/>
    <property type="molecule type" value="Genomic_DNA"/>
</dbReference>
<gene>
    <name evidence="1" type="ORF">CHS0354_010441</name>
</gene>
<evidence type="ECO:0000313" key="2">
    <source>
        <dbReference type="Proteomes" id="UP001195483"/>
    </source>
</evidence>
<comment type="caution">
    <text evidence="1">The sequence shown here is derived from an EMBL/GenBank/DDBJ whole genome shotgun (WGS) entry which is preliminary data.</text>
</comment>